<dbReference type="EMBL" id="QPJC01000005">
    <property type="protein sequence ID" value="RCW43899.1"/>
    <property type="molecule type" value="Genomic_DNA"/>
</dbReference>
<feature type="transmembrane region" description="Helical" evidence="1">
    <location>
        <begin position="21"/>
        <end position="40"/>
    </location>
</feature>
<proteinExistence type="predicted"/>
<accession>A0A368VPX3</accession>
<keyword evidence="1" id="KW-0812">Transmembrane</keyword>
<evidence type="ECO:0000313" key="2">
    <source>
        <dbReference type="EMBL" id="RCW43899.1"/>
    </source>
</evidence>
<dbReference type="RefSeq" id="WP_114452914.1">
    <property type="nucleotide sequence ID" value="NZ_QPJC01000005.1"/>
</dbReference>
<organism evidence="2 3">
    <name type="scientific">Halopolyspora algeriensis</name>
    <dbReference type="NCBI Taxonomy" id="1500506"/>
    <lineage>
        <taxon>Bacteria</taxon>
        <taxon>Bacillati</taxon>
        <taxon>Actinomycetota</taxon>
        <taxon>Actinomycetes</taxon>
        <taxon>Actinomycetes incertae sedis</taxon>
        <taxon>Halopolyspora</taxon>
    </lineage>
</organism>
<dbReference type="Proteomes" id="UP000253495">
    <property type="component" value="Unassembled WGS sequence"/>
</dbReference>
<dbReference type="AlphaFoldDB" id="A0A368VPX3"/>
<comment type="caution">
    <text evidence="2">The sequence shown here is derived from an EMBL/GenBank/DDBJ whole genome shotgun (WGS) entry which is preliminary data.</text>
</comment>
<dbReference type="OrthoDB" id="4545264at2"/>
<evidence type="ECO:0000313" key="3">
    <source>
        <dbReference type="Proteomes" id="UP000253495"/>
    </source>
</evidence>
<reference evidence="2 3" key="1">
    <citation type="submission" date="2018-07" db="EMBL/GenBank/DDBJ databases">
        <title>Genomic Encyclopedia of Type Strains, Phase III (KMG-III): the genomes of soil and plant-associated and newly described type strains.</title>
        <authorList>
            <person name="Whitman W."/>
        </authorList>
    </citation>
    <scope>NUCLEOTIDE SEQUENCE [LARGE SCALE GENOMIC DNA]</scope>
    <source>
        <strain evidence="2 3">CECT 8575</strain>
    </source>
</reference>
<keyword evidence="1" id="KW-0472">Membrane</keyword>
<name>A0A368VPX3_9ACTN</name>
<keyword evidence="3" id="KW-1185">Reference proteome</keyword>
<sequence>MSDESSVPLDLLERSALRKRARNVGIAAVIVGAACGGIVGVLLGPLGFFVTTGVLALPLLLLAYGESRKTYWLQGTEVAARAFGTRVVDLRAAEKLDVLVTDLRGMRTISLLVSGPPKGKTLNIAVAMYAGTGGKELGVHSLRRLADTLASTGDTRALVLSDLLVAQLKAEARGEAAAGRPLYRLASLAPQGRMAQRLRSEDVAKFVTTLD</sequence>
<gene>
    <name evidence="2" type="ORF">DFQ14_10540</name>
</gene>
<protein>
    <submittedName>
        <fullName evidence="2">Uncharacterized protein</fullName>
    </submittedName>
</protein>
<keyword evidence="1" id="KW-1133">Transmembrane helix</keyword>
<feature type="transmembrane region" description="Helical" evidence="1">
    <location>
        <begin position="46"/>
        <end position="64"/>
    </location>
</feature>
<evidence type="ECO:0000256" key="1">
    <source>
        <dbReference type="SAM" id="Phobius"/>
    </source>
</evidence>